<keyword evidence="1" id="KW-0175">Coiled coil</keyword>
<feature type="region of interest" description="Disordered" evidence="2">
    <location>
        <begin position="707"/>
        <end position="748"/>
    </location>
</feature>
<feature type="compositionally biased region" description="Polar residues" evidence="2">
    <location>
        <begin position="1"/>
        <end position="12"/>
    </location>
</feature>
<feature type="region of interest" description="Disordered" evidence="2">
    <location>
        <begin position="401"/>
        <end position="445"/>
    </location>
</feature>
<dbReference type="EMBL" id="JAVFHQ010000003">
    <property type="protein sequence ID" value="KAK4549745.1"/>
    <property type="molecule type" value="Genomic_DNA"/>
</dbReference>
<reference evidence="3 4" key="1">
    <citation type="submission" date="2021-11" db="EMBL/GenBank/DDBJ databases">
        <title>Black yeast isolated from Biological Soil Crust.</title>
        <authorList>
            <person name="Kurbessoian T."/>
        </authorList>
    </citation>
    <scope>NUCLEOTIDE SEQUENCE [LARGE SCALE GENOMIC DNA]</scope>
    <source>
        <strain evidence="3 4">CCFEE 5522</strain>
    </source>
</reference>
<comment type="caution">
    <text evidence="3">The sequence shown here is derived from an EMBL/GenBank/DDBJ whole genome shotgun (WGS) entry which is preliminary data.</text>
</comment>
<feature type="region of interest" description="Disordered" evidence="2">
    <location>
        <begin position="532"/>
        <end position="556"/>
    </location>
</feature>
<dbReference type="AlphaFoldDB" id="A0AAV9JYN2"/>
<feature type="region of interest" description="Disordered" evidence="2">
    <location>
        <begin position="42"/>
        <end position="63"/>
    </location>
</feature>
<feature type="region of interest" description="Disordered" evidence="2">
    <location>
        <begin position="220"/>
        <end position="251"/>
    </location>
</feature>
<dbReference type="Proteomes" id="UP001324427">
    <property type="component" value="Unassembled WGS sequence"/>
</dbReference>
<evidence type="ECO:0000256" key="2">
    <source>
        <dbReference type="SAM" id="MobiDB-lite"/>
    </source>
</evidence>
<feature type="compositionally biased region" description="Basic and acidic residues" evidence="2">
    <location>
        <begin position="416"/>
        <end position="428"/>
    </location>
</feature>
<feature type="compositionally biased region" description="Basic residues" evidence="2">
    <location>
        <begin position="543"/>
        <end position="556"/>
    </location>
</feature>
<gene>
    <name evidence="3" type="ORF">LTR36_005046</name>
</gene>
<evidence type="ECO:0000313" key="3">
    <source>
        <dbReference type="EMBL" id="KAK4549745.1"/>
    </source>
</evidence>
<accession>A0AAV9JYN2</accession>
<feature type="compositionally biased region" description="Low complexity" evidence="2">
    <location>
        <begin position="181"/>
        <end position="192"/>
    </location>
</feature>
<feature type="compositionally biased region" description="Basic and acidic residues" evidence="2">
    <location>
        <begin position="126"/>
        <end position="140"/>
    </location>
</feature>
<feature type="compositionally biased region" description="Polar residues" evidence="2">
    <location>
        <begin position="148"/>
        <end position="164"/>
    </location>
</feature>
<name>A0AAV9JYN2_9PEZI</name>
<feature type="region of interest" description="Disordered" evidence="2">
    <location>
        <begin position="119"/>
        <end position="204"/>
    </location>
</feature>
<evidence type="ECO:0000313" key="4">
    <source>
        <dbReference type="Proteomes" id="UP001324427"/>
    </source>
</evidence>
<organism evidence="3 4">
    <name type="scientific">Oleoguttula mirabilis</name>
    <dbReference type="NCBI Taxonomy" id="1507867"/>
    <lineage>
        <taxon>Eukaryota</taxon>
        <taxon>Fungi</taxon>
        <taxon>Dikarya</taxon>
        <taxon>Ascomycota</taxon>
        <taxon>Pezizomycotina</taxon>
        <taxon>Dothideomycetes</taxon>
        <taxon>Dothideomycetidae</taxon>
        <taxon>Mycosphaerellales</taxon>
        <taxon>Teratosphaeriaceae</taxon>
        <taxon>Oleoguttula</taxon>
    </lineage>
</organism>
<feature type="coiled-coil region" evidence="1">
    <location>
        <begin position="623"/>
        <end position="651"/>
    </location>
</feature>
<keyword evidence="4" id="KW-1185">Reference proteome</keyword>
<sequence length="894" mass="98111">MEISQQLRSMSVMSDEGGETDSLLAPHNAWNFHRRERSDIGGFSYRSRHSNRPSLTGIHGDAAGLTRVRSPAASSIYSRPSSIVGPNTGKHDVPHYEVTTPLESALMDWPLQSCALSNAAAGPDESAGHDKPAETGRNDSGEALTGQVGDSPTATFTTATNKASPSVGWVPPREHDISVQSKNSSSNLTTSSKRSRLFGRFSPPKKSVKKRRSIFKFLRPGSRKQQQVRSISSPILRTKPSETSGLYDGPSDDPSLLIVQYELTDNLHQGGRSASVGHLMPRRKDTTALLSVPGMPQRRPSFADYERSLTAAGDDRRRPSAVNVQKLQEVEEDDRRQSMQLRGKLSRAKPLVYKEEPTGIMAQALEKHQQEKALFRSASKQRGSLGPSHEQPTPIIFRTDTLTTSGASSPPPAAGYRHDLQDPSERLDTNASLSRGHGAGRLVPPGAPVAGVSRFASTSMSFNTAASRRASSMAVPPGLAEPRSMSQKIGTTLGSWSRFPSHTRAERCTSAGGADAVIARDFALDASLEDFDTEEDDTDIPKGKRAAKTQSKRLPKRRSTVFGSMMNYYSNMFSSSGSDAAQNRRSSVSAGGWLANPDLELLPPASSHDPTLPHHNHPFKQRLQEIEQQLEDAVRKDVEYVEEEAQKLERELRKDVDYVEDEVEVFEKHIRKDIEYVEEETEKLTHHPHHHQYNQQQANAGSHLFREDGLFADGGHPHLQRDSTFMDPLDDAPETSFANGPTSGIAERNVDLDGAGAETGEPKKLCKAEVWSDLYKECLIPAEPMDAEAAASTRLLCIDGAESHIIEPPSLKPVKACSPEQPKRLDPKASIRRFPSVTVVDDRKGHSRSVSLISVKVEGGSIYRSSTNDLLQLIQAREQEEREKLLRGVDSGVH</sequence>
<feature type="compositionally biased region" description="Basic and acidic residues" evidence="2">
    <location>
        <begin position="707"/>
        <end position="721"/>
    </location>
</feature>
<proteinExistence type="predicted"/>
<protein>
    <submittedName>
        <fullName evidence="3">Uncharacterized protein</fullName>
    </submittedName>
</protein>
<evidence type="ECO:0000256" key="1">
    <source>
        <dbReference type="SAM" id="Coils"/>
    </source>
</evidence>
<feature type="region of interest" description="Disordered" evidence="2">
    <location>
        <begin position="1"/>
        <end position="20"/>
    </location>
</feature>
<feature type="compositionally biased region" description="Polar residues" evidence="2">
    <location>
        <begin position="223"/>
        <end position="235"/>
    </location>
</feature>